<protein>
    <submittedName>
        <fullName evidence="1">Uncharacterized protein</fullName>
    </submittedName>
</protein>
<gene>
    <name evidence="1" type="ORF">SDC9_179136</name>
</gene>
<reference evidence="1" key="1">
    <citation type="submission" date="2019-08" db="EMBL/GenBank/DDBJ databases">
        <authorList>
            <person name="Kucharzyk K."/>
            <person name="Murdoch R.W."/>
            <person name="Higgins S."/>
            <person name="Loffler F."/>
        </authorList>
    </citation>
    <scope>NUCLEOTIDE SEQUENCE</scope>
</reference>
<comment type="caution">
    <text evidence="1">The sequence shown here is derived from an EMBL/GenBank/DDBJ whole genome shotgun (WGS) entry which is preliminary data.</text>
</comment>
<name>A0A645H037_9ZZZZ</name>
<proteinExistence type="predicted"/>
<sequence length="166" mass="17220">MALALSPPEWTVISCANCTKRIAVFSGRLSTNRLAAATQGFIFSPIEPEESSTNTTSLFAGSRSSLRTVASTPSSVTEISSFCSAILRSSGSLRTKESVASFSAVLPPVISIPPSLASKSPYRRDRAPAAAAASGGTVMVVISPALTGTSRRIFGASLTPEPINRL</sequence>
<evidence type="ECO:0000313" key="1">
    <source>
        <dbReference type="EMBL" id="MPN31662.1"/>
    </source>
</evidence>
<dbReference type="AlphaFoldDB" id="A0A645H037"/>
<dbReference type="EMBL" id="VSSQ01083287">
    <property type="protein sequence ID" value="MPN31662.1"/>
    <property type="molecule type" value="Genomic_DNA"/>
</dbReference>
<organism evidence="1">
    <name type="scientific">bioreactor metagenome</name>
    <dbReference type="NCBI Taxonomy" id="1076179"/>
    <lineage>
        <taxon>unclassified sequences</taxon>
        <taxon>metagenomes</taxon>
        <taxon>ecological metagenomes</taxon>
    </lineage>
</organism>
<accession>A0A645H037</accession>